<evidence type="ECO:0000256" key="2">
    <source>
        <dbReference type="ARBA" id="ARBA00005433"/>
    </source>
</evidence>
<keyword evidence="5" id="KW-0458">Lysosome</keyword>
<dbReference type="PANTHER" id="PTHR31397">
    <property type="entry name" value="BLOC-1-RELATED COMPLEX SUBUNIT 7 BORSC7"/>
    <property type="match status" value="1"/>
</dbReference>
<keyword evidence="8" id="KW-1185">Reference proteome</keyword>
<dbReference type="GO" id="GO:0099078">
    <property type="term" value="C:BORC complex"/>
    <property type="evidence" value="ECO:0007669"/>
    <property type="project" value="TreeGrafter"/>
</dbReference>
<dbReference type="Pfam" id="PF16088">
    <property type="entry name" value="BORCS7"/>
    <property type="match status" value="1"/>
</dbReference>
<protein>
    <recommendedName>
        <fullName evidence="3">BLOC-1-related complex subunit 7</fullName>
    </recommendedName>
</protein>
<dbReference type="InterPro" id="IPR032143">
    <property type="entry name" value="BORCS7"/>
</dbReference>
<dbReference type="Proteomes" id="UP000694408">
    <property type="component" value="Unplaced"/>
</dbReference>
<evidence type="ECO:0000256" key="3">
    <source>
        <dbReference type="ARBA" id="ARBA00022295"/>
    </source>
</evidence>
<dbReference type="PANTHER" id="PTHR31397:SF1">
    <property type="entry name" value="BLOC-1-RELATED COMPLEX SUBUNIT 7"/>
    <property type="match status" value="1"/>
</dbReference>
<reference evidence="7" key="2">
    <citation type="submission" date="2025-09" db="UniProtKB">
        <authorList>
            <consortium name="Ensembl"/>
        </authorList>
    </citation>
    <scope>IDENTIFICATION</scope>
</reference>
<evidence type="ECO:0000256" key="5">
    <source>
        <dbReference type="ARBA" id="ARBA00023228"/>
    </source>
</evidence>
<evidence type="ECO:0000256" key="1">
    <source>
        <dbReference type="ARBA" id="ARBA00004656"/>
    </source>
</evidence>
<dbReference type="GO" id="GO:0005765">
    <property type="term" value="C:lysosomal membrane"/>
    <property type="evidence" value="ECO:0007669"/>
    <property type="project" value="UniProtKB-SubCell"/>
</dbReference>
<sequence>MRCAGGVLWELKPLPAASPTTADSAPSRAFRPPALAVAAPGERRGRRGRGKMAAGGAADAQARFGHSVKGLLTEKVTSCGTDVIALTKQVLKGSRSAELLGQAARNMVMQEDAILHSEDSLRKMAIITTHLQYQQEAIQKNVERSSNLQDQLSHLLK</sequence>
<dbReference type="OMA" id="HLNYQQE"/>
<organism evidence="7 8">
    <name type="scientific">Junco hyemalis</name>
    <name type="common">Dark-eyed junco</name>
    <dbReference type="NCBI Taxonomy" id="40217"/>
    <lineage>
        <taxon>Eukaryota</taxon>
        <taxon>Metazoa</taxon>
        <taxon>Chordata</taxon>
        <taxon>Craniata</taxon>
        <taxon>Vertebrata</taxon>
        <taxon>Euteleostomi</taxon>
        <taxon>Archelosauria</taxon>
        <taxon>Archosauria</taxon>
        <taxon>Dinosauria</taxon>
        <taxon>Saurischia</taxon>
        <taxon>Theropoda</taxon>
        <taxon>Coelurosauria</taxon>
        <taxon>Aves</taxon>
        <taxon>Neognathae</taxon>
        <taxon>Neoaves</taxon>
        <taxon>Telluraves</taxon>
        <taxon>Australaves</taxon>
        <taxon>Passeriformes</taxon>
        <taxon>Passerellidae</taxon>
        <taxon>Junco</taxon>
    </lineage>
</organism>
<proteinExistence type="inferred from homology"/>
<dbReference type="Ensembl" id="ENSJHYT00000003648.1">
    <property type="protein sequence ID" value="ENSJHYP00000002966.1"/>
    <property type="gene ID" value="ENSJHYG00000002454.1"/>
</dbReference>
<dbReference type="AlphaFoldDB" id="A0A8C5IE09"/>
<name>A0A8C5IE09_JUNHY</name>
<comment type="subcellular location">
    <subcellularLocation>
        <location evidence="1">Lysosome membrane</location>
    </subcellularLocation>
</comment>
<comment type="similarity">
    <text evidence="2">Belongs to the BORCS7 family.</text>
</comment>
<evidence type="ECO:0000313" key="7">
    <source>
        <dbReference type="Ensembl" id="ENSJHYP00000002966.1"/>
    </source>
</evidence>
<reference evidence="7" key="1">
    <citation type="submission" date="2025-08" db="UniProtKB">
        <authorList>
            <consortium name="Ensembl"/>
        </authorList>
    </citation>
    <scope>IDENTIFICATION</scope>
</reference>
<evidence type="ECO:0000256" key="4">
    <source>
        <dbReference type="ARBA" id="ARBA00023136"/>
    </source>
</evidence>
<accession>A0A8C5IE09</accession>
<keyword evidence="4" id="KW-0472">Membrane</keyword>
<feature type="region of interest" description="Disordered" evidence="6">
    <location>
        <begin position="39"/>
        <end position="59"/>
    </location>
</feature>
<evidence type="ECO:0000313" key="8">
    <source>
        <dbReference type="Proteomes" id="UP000694408"/>
    </source>
</evidence>
<evidence type="ECO:0000256" key="6">
    <source>
        <dbReference type="SAM" id="MobiDB-lite"/>
    </source>
</evidence>